<evidence type="ECO:0000256" key="5">
    <source>
        <dbReference type="ARBA" id="ARBA00023136"/>
    </source>
</evidence>
<evidence type="ECO:0008006" key="9">
    <source>
        <dbReference type="Google" id="ProtNLM"/>
    </source>
</evidence>
<feature type="transmembrane region" description="Helical" evidence="6">
    <location>
        <begin position="175"/>
        <end position="193"/>
    </location>
</feature>
<feature type="transmembrane region" description="Helical" evidence="6">
    <location>
        <begin position="113"/>
        <end position="132"/>
    </location>
</feature>
<dbReference type="PANTHER" id="PTHR30250">
    <property type="entry name" value="PST FAMILY PREDICTED COLANIC ACID TRANSPORTER"/>
    <property type="match status" value="1"/>
</dbReference>
<comment type="caution">
    <text evidence="7">The sequence shown here is derived from an EMBL/GenBank/DDBJ whole genome shotgun (WGS) entry which is preliminary data.</text>
</comment>
<keyword evidence="2" id="KW-1003">Cell membrane</keyword>
<reference evidence="7" key="1">
    <citation type="submission" date="2023-03" db="EMBL/GenBank/DDBJ databases">
        <title>Comparative genomics of Weissella fermenti BK2, and weissella type species.</title>
        <authorList>
            <person name="Lee J.K."/>
            <person name="Baek J.H."/>
            <person name="Kim J.M."/>
            <person name="Choi D.G."/>
            <person name="Jeon C.O."/>
        </authorList>
    </citation>
    <scope>NUCLEOTIDE SEQUENCE</scope>
    <source>
        <strain evidence="7">BK2</strain>
    </source>
</reference>
<keyword evidence="4 6" id="KW-1133">Transmembrane helix</keyword>
<evidence type="ECO:0000313" key="8">
    <source>
        <dbReference type="Proteomes" id="UP001146336"/>
    </source>
</evidence>
<dbReference type="RefSeq" id="WP_199404736.1">
    <property type="nucleotide sequence ID" value="NZ_JAOZFC020000001.1"/>
</dbReference>
<keyword evidence="5 6" id="KW-0472">Membrane</keyword>
<feature type="transmembrane region" description="Helical" evidence="6">
    <location>
        <begin position="240"/>
        <end position="265"/>
    </location>
</feature>
<feature type="transmembrane region" description="Helical" evidence="6">
    <location>
        <begin position="82"/>
        <end position="107"/>
    </location>
</feature>
<gene>
    <name evidence="7" type="ORF">OIT47_002235</name>
</gene>
<proteinExistence type="predicted"/>
<dbReference type="Proteomes" id="UP001146336">
    <property type="component" value="Unassembled WGS sequence"/>
</dbReference>
<keyword evidence="8" id="KW-1185">Reference proteome</keyword>
<evidence type="ECO:0000313" key="7">
    <source>
        <dbReference type="EMBL" id="MDF9299130.1"/>
    </source>
</evidence>
<keyword evidence="3 6" id="KW-0812">Transmembrane</keyword>
<name>A0ABT6D3R3_9LACO</name>
<feature type="transmembrane region" description="Helical" evidence="6">
    <location>
        <begin position="25"/>
        <end position="45"/>
    </location>
</feature>
<dbReference type="EMBL" id="JAOZFC020000001">
    <property type="protein sequence ID" value="MDF9299130.1"/>
    <property type="molecule type" value="Genomic_DNA"/>
</dbReference>
<organism evidence="7 8">
    <name type="scientific">Weissella fermenti</name>
    <dbReference type="NCBI Taxonomy" id="2987699"/>
    <lineage>
        <taxon>Bacteria</taxon>
        <taxon>Bacillati</taxon>
        <taxon>Bacillota</taxon>
        <taxon>Bacilli</taxon>
        <taxon>Lactobacillales</taxon>
        <taxon>Lactobacillaceae</taxon>
        <taxon>Weissella</taxon>
    </lineage>
</organism>
<evidence type="ECO:0000256" key="1">
    <source>
        <dbReference type="ARBA" id="ARBA00004651"/>
    </source>
</evidence>
<feature type="transmembrane region" description="Helical" evidence="6">
    <location>
        <begin position="214"/>
        <end position="234"/>
    </location>
</feature>
<evidence type="ECO:0000256" key="4">
    <source>
        <dbReference type="ARBA" id="ARBA00022989"/>
    </source>
</evidence>
<accession>A0ABT6D3R3</accession>
<evidence type="ECO:0000256" key="6">
    <source>
        <dbReference type="SAM" id="Phobius"/>
    </source>
</evidence>
<evidence type="ECO:0000256" key="2">
    <source>
        <dbReference type="ARBA" id="ARBA00022475"/>
    </source>
</evidence>
<dbReference type="PANTHER" id="PTHR30250:SF26">
    <property type="entry name" value="PSMA PROTEIN"/>
    <property type="match status" value="1"/>
</dbReference>
<evidence type="ECO:0000256" key="3">
    <source>
        <dbReference type="ARBA" id="ARBA00022692"/>
    </source>
</evidence>
<sequence>MKKNVVGALTAKIGSFVMYGTDNLLVSKFIGLTMVGVYSNYILIFNSAGSLLSQMLNPFAASIANYVNDDSTSDTNGIFFKYMYLVVSMTLLVGTVLSLVTNIFISIWLGDEYILNAPIFAAMIFNWMINAMRASSLSFMTALGTYWEVRWKSLIESAVNLVVGLLLITQTNLGIVSVVIGTLSANIFINVWFEPMVVFRKEPSLNVKKYIVRYLFYAMIAAVVSVIPLLGLYSVDSPTFLNLMIVGVIAVIGFVVVYGILTFGFDESKYARSLIRKVILNKK</sequence>
<protein>
    <recommendedName>
        <fullName evidence="9">Polysaccharide biosynthesis protein C-terminal domain-containing protein</fullName>
    </recommendedName>
</protein>
<comment type="subcellular location">
    <subcellularLocation>
        <location evidence="1">Cell membrane</location>
        <topology evidence="1">Multi-pass membrane protein</topology>
    </subcellularLocation>
</comment>
<dbReference type="InterPro" id="IPR050833">
    <property type="entry name" value="Poly_Biosynth_Transport"/>
</dbReference>